<evidence type="ECO:0000313" key="2">
    <source>
        <dbReference type="EMBL" id="CAE7556610.1"/>
    </source>
</evidence>
<protein>
    <submittedName>
        <fullName evidence="2">Uncharacterized protein</fullName>
    </submittedName>
</protein>
<dbReference type="Proteomes" id="UP000649617">
    <property type="component" value="Unassembled WGS sequence"/>
</dbReference>
<evidence type="ECO:0000313" key="3">
    <source>
        <dbReference type="Proteomes" id="UP000649617"/>
    </source>
</evidence>
<dbReference type="AlphaFoldDB" id="A0A812U8E8"/>
<feature type="non-terminal residue" evidence="2">
    <location>
        <position position="1"/>
    </location>
</feature>
<dbReference type="OrthoDB" id="10652676at2759"/>
<feature type="region of interest" description="Disordered" evidence="1">
    <location>
        <begin position="529"/>
        <end position="548"/>
    </location>
</feature>
<evidence type="ECO:0000256" key="1">
    <source>
        <dbReference type="SAM" id="MobiDB-lite"/>
    </source>
</evidence>
<accession>A0A812U8E8</accession>
<sequence length="587" mass="64983">DIRVLDKGIENLVQSDADTCSCSVSSVPQEVRALEEGVEDVSDGSTCLPCNAEERHQTESLQLPHALDGDLSGQSVVNTQHELDQLFAQRKLLAALQEGSGPEIWRAVVEVQHVTDLVLHLGVDAARKLAKRLQVMEELGELTLHIGDEDVDLSDFVPALQELPKLQKLDIRIPGHSFNSIGSLTCGCFRKGGAVKPCGFFIRGKKESCKNAAKCLFCHACSKTVLNPKRRKARHDEDFRRLVRGNTSKLLPDTANKLFHAEEKTTRQLLSAKRDCICEALDGFPHCQENAAWQRYDSLLQQWVWKVKEEQAKSRHLVDASGSAASASERSANQAAAWDGLTQNWQVLIGVDAMGKAFLGGWQRDNMLRVSKALWSCSLAWPNSRCRLFKERLQHLVPAADLAIRLDGDQFLAAEFWAACAICAEDALWRVMSRQNSDDSQQACSLLLGEEMLGHPALVSRLLDYAVMAWRKASQHLSAAFESAGIDLQTDYDVLASSLENVSKAESLDGKKQRWQLYRMYNHPLTARQVAGPSENPEGPSQSQDVARTAATFQKHMPERSMRLCSLAASLSERARQGTSAQCGLKT</sequence>
<keyword evidence="3" id="KW-1185">Reference proteome</keyword>
<name>A0A812U8E8_SYMPI</name>
<gene>
    <name evidence="2" type="ORF">SPIL2461_LOCUS14825</name>
</gene>
<dbReference type="EMBL" id="CAJNIZ010034969">
    <property type="protein sequence ID" value="CAE7556610.1"/>
    <property type="molecule type" value="Genomic_DNA"/>
</dbReference>
<organism evidence="2 3">
    <name type="scientific">Symbiodinium pilosum</name>
    <name type="common">Dinoflagellate</name>
    <dbReference type="NCBI Taxonomy" id="2952"/>
    <lineage>
        <taxon>Eukaryota</taxon>
        <taxon>Sar</taxon>
        <taxon>Alveolata</taxon>
        <taxon>Dinophyceae</taxon>
        <taxon>Suessiales</taxon>
        <taxon>Symbiodiniaceae</taxon>
        <taxon>Symbiodinium</taxon>
    </lineage>
</organism>
<comment type="caution">
    <text evidence="2">The sequence shown here is derived from an EMBL/GenBank/DDBJ whole genome shotgun (WGS) entry which is preliminary data.</text>
</comment>
<proteinExistence type="predicted"/>
<reference evidence="2" key="1">
    <citation type="submission" date="2021-02" db="EMBL/GenBank/DDBJ databases">
        <authorList>
            <person name="Dougan E. K."/>
            <person name="Rhodes N."/>
            <person name="Thang M."/>
            <person name="Chan C."/>
        </authorList>
    </citation>
    <scope>NUCLEOTIDE SEQUENCE</scope>
</reference>